<evidence type="ECO:0000313" key="7">
    <source>
        <dbReference type="EMBL" id="GAA0254568.1"/>
    </source>
</evidence>
<comment type="caution">
    <text evidence="7">The sequence shown here is derived from an EMBL/GenBank/DDBJ whole genome shotgun (WGS) entry which is preliminary data.</text>
</comment>
<dbReference type="InterPro" id="IPR006311">
    <property type="entry name" value="TAT_signal"/>
</dbReference>
<accession>A0ABN0ULF5</accession>
<dbReference type="Pfam" id="PF13379">
    <property type="entry name" value="NMT1_2"/>
    <property type="match status" value="1"/>
</dbReference>
<dbReference type="PROSITE" id="PS51318">
    <property type="entry name" value="TAT"/>
    <property type="match status" value="1"/>
</dbReference>
<name>A0ABN0ULF5_9GAMM</name>
<dbReference type="Gene3D" id="3.40.190.10">
    <property type="entry name" value="Periplasmic binding protein-like II"/>
    <property type="match status" value="2"/>
</dbReference>
<dbReference type="Proteomes" id="UP001500657">
    <property type="component" value="Unassembled WGS sequence"/>
</dbReference>
<dbReference type="SUPFAM" id="SSF53850">
    <property type="entry name" value="Periplasmic binding protein-like II"/>
    <property type="match status" value="1"/>
</dbReference>
<keyword evidence="4" id="KW-0997">Cell inner membrane</keyword>
<evidence type="ECO:0000256" key="4">
    <source>
        <dbReference type="ARBA" id="ARBA00022519"/>
    </source>
</evidence>
<evidence type="ECO:0000256" key="2">
    <source>
        <dbReference type="ARBA" id="ARBA00022448"/>
    </source>
</evidence>
<dbReference type="CDD" id="cd13553">
    <property type="entry name" value="PBP2_NrtA_CpmA_like"/>
    <property type="match status" value="1"/>
</dbReference>
<keyword evidence="8" id="KW-1185">Reference proteome</keyword>
<evidence type="ECO:0000256" key="1">
    <source>
        <dbReference type="ARBA" id="ARBA00004308"/>
    </source>
</evidence>
<evidence type="ECO:0000256" key="6">
    <source>
        <dbReference type="ARBA" id="ARBA00024031"/>
    </source>
</evidence>
<comment type="subcellular location">
    <subcellularLocation>
        <location evidence="1">Endomembrane system</location>
    </subcellularLocation>
</comment>
<reference evidence="7 8" key="1">
    <citation type="journal article" date="2019" name="Int. J. Syst. Evol. Microbiol.">
        <title>The Global Catalogue of Microorganisms (GCM) 10K type strain sequencing project: providing services to taxonomists for standard genome sequencing and annotation.</title>
        <authorList>
            <consortium name="The Broad Institute Genomics Platform"/>
            <consortium name="The Broad Institute Genome Sequencing Center for Infectious Disease"/>
            <person name="Wu L."/>
            <person name="Ma J."/>
        </authorList>
    </citation>
    <scope>NUCLEOTIDE SEQUENCE [LARGE SCALE GENOMIC DNA]</scope>
    <source>
        <strain evidence="7 8">JCM 16242</strain>
    </source>
</reference>
<evidence type="ECO:0000313" key="8">
    <source>
        <dbReference type="Proteomes" id="UP001500657"/>
    </source>
</evidence>
<keyword evidence="2" id="KW-0813">Transport</keyword>
<dbReference type="PANTHER" id="PTHR30024:SF43">
    <property type="entry name" value="BLL4572 PROTEIN"/>
    <property type="match status" value="1"/>
</dbReference>
<dbReference type="InterPro" id="IPR044527">
    <property type="entry name" value="NrtA/CpmA_ABC-bd_dom"/>
</dbReference>
<dbReference type="RefSeq" id="WP_343882607.1">
    <property type="nucleotide sequence ID" value="NZ_BAAAFO010000003.1"/>
</dbReference>
<proteinExistence type="inferred from homology"/>
<sequence length="401" mass="44101">MSTDHDSDSLASRRRFLKLSAMFTAAGALPLLQGFERAVAAEPDAPVRIGYLPITDATPLLVAHQRGLFQKQGLSVEKPRMFRSWAQIVEAFLSGQVNVVHMLSPMTIWARYGSKAPAKVVAWNHVCGSALAMTVKKDVHQLDDLAGTTVAIPFWYSVHNVVLQHLLKARSIESIGSGTPGPKQVKLVVMAPSDMLPALAGGQISAYIVAEPFVALAEILKVGKVLRFTGDVWKDHACCVVQMHERDLNERPEWSQKVVNGIVQAQAWARDHRDDTSHLLAKDGSGHYTPHSYEALAKVLAPPPSDDAAYVASGAIRHPEWKQHRIDFQPYPYPSYTETLVSMLKTTYVEGKNDFLAGLDPAFVARDLVDDRFVRKAIAGLGGMTTFGRPEGFTRKELITT</sequence>
<dbReference type="PANTHER" id="PTHR30024">
    <property type="entry name" value="ALIPHATIC SULFONATES-BINDING PROTEIN-RELATED"/>
    <property type="match status" value="1"/>
</dbReference>
<evidence type="ECO:0000256" key="5">
    <source>
        <dbReference type="ARBA" id="ARBA00023136"/>
    </source>
</evidence>
<keyword evidence="5" id="KW-0472">Membrane</keyword>
<gene>
    <name evidence="7" type="ORF">GCM10009126_19700</name>
</gene>
<keyword evidence="3" id="KW-1003">Cell membrane</keyword>
<organism evidence="7 8">
    <name type="scientific">Rhodanobacter caeni</name>
    <dbReference type="NCBI Taxonomy" id="657654"/>
    <lineage>
        <taxon>Bacteria</taxon>
        <taxon>Pseudomonadati</taxon>
        <taxon>Pseudomonadota</taxon>
        <taxon>Gammaproteobacteria</taxon>
        <taxon>Lysobacterales</taxon>
        <taxon>Rhodanobacteraceae</taxon>
        <taxon>Rhodanobacter</taxon>
    </lineage>
</organism>
<dbReference type="EMBL" id="BAAAFO010000003">
    <property type="protein sequence ID" value="GAA0254568.1"/>
    <property type="molecule type" value="Genomic_DNA"/>
</dbReference>
<protein>
    <submittedName>
        <fullName evidence="7">ABC transporter substrate-binding protein</fullName>
    </submittedName>
</protein>
<comment type="similarity">
    <text evidence="6">Belongs to the CmpA/NrtA family.</text>
</comment>
<evidence type="ECO:0000256" key="3">
    <source>
        <dbReference type="ARBA" id="ARBA00022475"/>
    </source>
</evidence>